<proteinExistence type="predicted"/>
<dbReference type="AlphaFoldDB" id="A0A967AZ52"/>
<evidence type="ECO:0000256" key="1">
    <source>
        <dbReference type="ARBA" id="ARBA00023125"/>
    </source>
</evidence>
<reference evidence="3" key="1">
    <citation type="submission" date="2020-03" db="EMBL/GenBank/DDBJ databases">
        <title>Draft sequencing of Calidifontibacter sp. DB0510.</title>
        <authorList>
            <person name="Kim D.-U."/>
        </authorList>
    </citation>
    <scope>NUCLEOTIDE SEQUENCE</scope>
    <source>
        <strain evidence="3">DB0510</strain>
    </source>
</reference>
<comment type="caution">
    <text evidence="3">The sequence shown here is derived from an EMBL/GenBank/DDBJ whole genome shotgun (WGS) entry which is preliminary data.</text>
</comment>
<dbReference type="Pfam" id="PF00440">
    <property type="entry name" value="TetR_N"/>
    <property type="match status" value="1"/>
</dbReference>
<name>A0A967AZ52_9MICO</name>
<keyword evidence="1" id="KW-0238">DNA-binding</keyword>
<dbReference type="InterPro" id="IPR009057">
    <property type="entry name" value="Homeodomain-like_sf"/>
</dbReference>
<protein>
    <submittedName>
        <fullName evidence="3">TetR family transcriptional regulator</fullName>
    </submittedName>
</protein>
<organism evidence="3 4">
    <name type="scientific">Metallococcus carri</name>
    <dbReference type="NCBI Taxonomy" id="1656884"/>
    <lineage>
        <taxon>Bacteria</taxon>
        <taxon>Bacillati</taxon>
        <taxon>Actinomycetota</taxon>
        <taxon>Actinomycetes</taxon>
        <taxon>Micrococcales</taxon>
        <taxon>Dermacoccaceae</taxon>
        <taxon>Metallococcus</taxon>
    </lineage>
</organism>
<dbReference type="Proteomes" id="UP000744769">
    <property type="component" value="Unassembled WGS sequence"/>
</dbReference>
<keyword evidence="4" id="KW-1185">Reference proteome</keyword>
<dbReference type="Gene3D" id="1.10.10.60">
    <property type="entry name" value="Homeodomain-like"/>
    <property type="match status" value="1"/>
</dbReference>
<accession>A0A967AZ52</accession>
<evidence type="ECO:0000313" key="3">
    <source>
        <dbReference type="EMBL" id="NHN55072.1"/>
    </source>
</evidence>
<dbReference type="InterPro" id="IPR001647">
    <property type="entry name" value="HTH_TetR"/>
</dbReference>
<dbReference type="RefSeq" id="WP_166193995.1">
    <property type="nucleotide sequence ID" value="NZ_JAAOIV010000003.1"/>
</dbReference>
<evidence type="ECO:0000259" key="2">
    <source>
        <dbReference type="Pfam" id="PF00440"/>
    </source>
</evidence>
<dbReference type="EMBL" id="JAAOIV010000003">
    <property type="protein sequence ID" value="NHN55072.1"/>
    <property type="molecule type" value="Genomic_DNA"/>
</dbReference>
<dbReference type="Gene3D" id="1.10.357.10">
    <property type="entry name" value="Tetracycline Repressor, domain 2"/>
    <property type="match status" value="1"/>
</dbReference>
<feature type="domain" description="HTH tetR-type" evidence="2">
    <location>
        <begin position="23"/>
        <end position="53"/>
    </location>
</feature>
<dbReference type="SUPFAM" id="SSF46689">
    <property type="entry name" value="Homeodomain-like"/>
    <property type="match status" value="1"/>
</dbReference>
<dbReference type="GO" id="GO:0003677">
    <property type="term" value="F:DNA binding"/>
    <property type="evidence" value="ECO:0007669"/>
    <property type="project" value="UniProtKB-KW"/>
</dbReference>
<sequence>MKESASAADRRRAERLLRIHIEAVRLVTEHGYAGFTMDDLADAVGISRRTLFNEVSDKATAVLGFDDFADQPAIADFRAGQPTGELLPDLVHTVKTLVDLTAADDPRAQEAHQLLDAAIAADPKLAQIVSERLAEMATLLGQEICLREGWEPEDLRARALAASLFALIMLTLEIHKTQTGRTFSQIFTEVLAAEAAARQITR</sequence>
<gene>
    <name evidence="3" type="ORF">G9U51_04630</name>
</gene>
<evidence type="ECO:0000313" key="4">
    <source>
        <dbReference type="Proteomes" id="UP000744769"/>
    </source>
</evidence>